<dbReference type="EMBL" id="JBHLWN010000012">
    <property type="protein sequence ID" value="MFC0211201.1"/>
    <property type="molecule type" value="Genomic_DNA"/>
</dbReference>
<dbReference type="RefSeq" id="WP_377468065.1">
    <property type="nucleotide sequence ID" value="NZ_JBHLWN010000012.1"/>
</dbReference>
<evidence type="ECO:0000313" key="2">
    <source>
        <dbReference type="EMBL" id="MFC0211201.1"/>
    </source>
</evidence>
<keyword evidence="3" id="KW-1185">Reference proteome</keyword>
<dbReference type="SUPFAM" id="SSF53335">
    <property type="entry name" value="S-adenosyl-L-methionine-dependent methyltransferases"/>
    <property type="match status" value="1"/>
</dbReference>
<keyword evidence="2" id="KW-0489">Methyltransferase</keyword>
<dbReference type="CDD" id="cd02440">
    <property type="entry name" value="AdoMet_MTases"/>
    <property type="match status" value="1"/>
</dbReference>
<dbReference type="PANTHER" id="PTHR45036">
    <property type="entry name" value="METHYLTRANSFERASE LIKE 7B"/>
    <property type="match status" value="1"/>
</dbReference>
<dbReference type="GO" id="GO:0032259">
    <property type="term" value="P:methylation"/>
    <property type="evidence" value="ECO:0007669"/>
    <property type="project" value="UniProtKB-KW"/>
</dbReference>
<dbReference type="GO" id="GO:0008168">
    <property type="term" value="F:methyltransferase activity"/>
    <property type="evidence" value="ECO:0007669"/>
    <property type="project" value="UniProtKB-KW"/>
</dbReference>
<dbReference type="Proteomes" id="UP001589776">
    <property type="component" value="Unassembled WGS sequence"/>
</dbReference>
<feature type="domain" description="Methyltransferase type 11" evidence="1">
    <location>
        <begin position="48"/>
        <end position="139"/>
    </location>
</feature>
<accession>A0ABV6DEZ3</accession>
<proteinExistence type="predicted"/>
<dbReference type="InterPro" id="IPR029063">
    <property type="entry name" value="SAM-dependent_MTases_sf"/>
</dbReference>
<dbReference type="Pfam" id="PF08241">
    <property type="entry name" value="Methyltransf_11"/>
    <property type="match status" value="1"/>
</dbReference>
<dbReference type="PANTHER" id="PTHR45036:SF1">
    <property type="entry name" value="METHYLTRANSFERASE LIKE 7A"/>
    <property type="match status" value="1"/>
</dbReference>
<sequence length="217" mass="24755">MNNRWNKVIYKFWAPFYDYLFNSGPFLKARKKIFESLDITPNSKVLFVGIGTGADLQFILGKNVSVTAIDLSPEILGRAKNQYDTPNVTFMEMDAQNLTFSPESFDMVIANLILSVVPDPNQCFQEMIRVTRTGGRILIFDKFAPPSRELPVMKKILRPVVALMGTDIGLHFEQIIMPYEKQIRVDEDASALFNGMYRKSCLEKLQDNSWQVTGRGK</sequence>
<keyword evidence="2" id="KW-0808">Transferase</keyword>
<reference evidence="2 3" key="1">
    <citation type="submission" date="2024-09" db="EMBL/GenBank/DDBJ databases">
        <authorList>
            <person name="Sun Q."/>
            <person name="Mori K."/>
        </authorList>
    </citation>
    <scope>NUCLEOTIDE SEQUENCE [LARGE SCALE GENOMIC DNA]</scope>
    <source>
        <strain evidence="2 3">CCM 7759</strain>
    </source>
</reference>
<dbReference type="Gene3D" id="3.40.50.150">
    <property type="entry name" value="Vaccinia Virus protein VP39"/>
    <property type="match status" value="1"/>
</dbReference>
<name>A0ABV6DEZ3_9BACL</name>
<comment type="caution">
    <text evidence="2">The sequence shown here is derived from an EMBL/GenBank/DDBJ whole genome shotgun (WGS) entry which is preliminary data.</text>
</comment>
<evidence type="ECO:0000313" key="3">
    <source>
        <dbReference type="Proteomes" id="UP001589776"/>
    </source>
</evidence>
<dbReference type="InterPro" id="IPR013216">
    <property type="entry name" value="Methyltransf_11"/>
</dbReference>
<dbReference type="InterPro" id="IPR052356">
    <property type="entry name" value="Thiol_S-MT"/>
</dbReference>
<evidence type="ECO:0000259" key="1">
    <source>
        <dbReference type="Pfam" id="PF08241"/>
    </source>
</evidence>
<organism evidence="2 3">
    <name type="scientific">Paenibacillus chartarius</name>
    <dbReference type="NCBI Taxonomy" id="747481"/>
    <lineage>
        <taxon>Bacteria</taxon>
        <taxon>Bacillati</taxon>
        <taxon>Bacillota</taxon>
        <taxon>Bacilli</taxon>
        <taxon>Bacillales</taxon>
        <taxon>Paenibacillaceae</taxon>
        <taxon>Paenibacillus</taxon>
    </lineage>
</organism>
<gene>
    <name evidence="2" type="ORF">ACFFK0_01850</name>
</gene>
<dbReference type="EC" id="2.1.1.-" evidence="2"/>
<protein>
    <submittedName>
        <fullName evidence="2">Class I SAM-dependent methyltransferase</fullName>
        <ecNumber evidence="2">2.1.1.-</ecNumber>
    </submittedName>
</protein>